<protein>
    <submittedName>
        <fullName evidence="6">LysR family transcriptional regulator</fullName>
    </submittedName>
</protein>
<comment type="caution">
    <text evidence="6">The sequence shown here is derived from an EMBL/GenBank/DDBJ whole genome shotgun (WGS) entry which is preliminary data.</text>
</comment>
<dbReference type="GO" id="GO:0043565">
    <property type="term" value="F:sequence-specific DNA binding"/>
    <property type="evidence" value="ECO:0007669"/>
    <property type="project" value="TreeGrafter"/>
</dbReference>
<evidence type="ECO:0000256" key="3">
    <source>
        <dbReference type="ARBA" id="ARBA00023125"/>
    </source>
</evidence>
<dbReference type="Pfam" id="PF00126">
    <property type="entry name" value="HTH_1"/>
    <property type="match status" value="1"/>
</dbReference>
<dbReference type="SUPFAM" id="SSF53850">
    <property type="entry name" value="Periplasmic binding protein-like II"/>
    <property type="match status" value="1"/>
</dbReference>
<dbReference type="InterPro" id="IPR036388">
    <property type="entry name" value="WH-like_DNA-bd_sf"/>
</dbReference>
<reference evidence="6" key="1">
    <citation type="submission" date="2020-09" db="EMBL/GenBank/DDBJ databases">
        <title>A novel bacterium of genus Mangrovicoccus, isolated from South China Sea.</title>
        <authorList>
            <person name="Huang H."/>
            <person name="Mo K."/>
            <person name="Hu Y."/>
        </authorList>
    </citation>
    <scope>NUCLEOTIDE SEQUENCE</scope>
    <source>
        <strain evidence="6">HB182678</strain>
    </source>
</reference>
<dbReference type="InterPro" id="IPR058163">
    <property type="entry name" value="LysR-type_TF_proteobact-type"/>
</dbReference>
<dbReference type="InterPro" id="IPR005119">
    <property type="entry name" value="LysR_subst-bd"/>
</dbReference>
<accession>A0A8J6YV60</accession>
<comment type="similarity">
    <text evidence="1">Belongs to the LysR transcriptional regulatory family.</text>
</comment>
<evidence type="ECO:0000256" key="2">
    <source>
        <dbReference type="ARBA" id="ARBA00023015"/>
    </source>
</evidence>
<keyword evidence="2" id="KW-0805">Transcription regulation</keyword>
<gene>
    <name evidence="6" type="ORF">ICN82_00370</name>
</gene>
<sequence length="309" mass="33208">MPGTKTMRRFLPSHTALQAFESAARYMSFTKAAEDLSITQSGVSRQIANLEGLLGVKLFERVGSRLVLTDAARGYLPEITAALDRIEQASVSCVRGRSLQEALTIGIHPTLGARWLTPRLGGFLSGNPGVLIELAAITSEPDLSAGRIDAAVLRGRGSWAGCRSQALFPEWLVAVAAAGVIPPQGAGVLDFEALPSLQNASRPDLWLAWLRGAGRRHRGAIRGPRFAQSEMLIAAARGGLGVAVVPLPLVEGELARGELVTPLGEPVPTGESYWLVQPEARADAPAPHRFARWIREEARRFRRNHAPAD</sequence>
<dbReference type="PANTHER" id="PTHR30537:SF26">
    <property type="entry name" value="GLYCINE CLEAVAGE SYSTEM TRANSCRIPTIONAL ACTIVATOR"/>
    <property type="match status" value="1"/>
</dbReference>
<dbReference type="InterPro" id="IPR000847">
    <property type="entry name" value="LysR_HTH_N"/>
</dbReference>
<evidence type="ECO:0000256" key="1">
    <source>
        <dbReference type="ARBA" id="ARBA00009437"/>
    </source>
</evidence>
<dbReference type="GO" id="GO:0003700">
    <property type="term" value="F:DNA-binding transcription factor activity"/>
    <property type="evidence" value="ECO:0007669"/>
    <property type="project" value="InterPro"/>
</dbReference>
<name>A0A8J6YV60_9RHOB</name>
<dbReference type="GO" id="GO:0006351">
    <property type="term" value="P:DNA-templated transcription"/>
    <property type="evidence" value="ECO:0007669"/>
    <property type="project" value="TreeGrafter"/>
</dbReference>
<evidence type="ECO:0000256" key="4">
    <source>
        <dbReference type="ARBA" id="ARBA00023163"/>
    </source>
</evidence>
<evidence type="ECO:0000313" key="6">
    <source>
        <dbReference type="EMBL" id="MBE3636653.1"/>
    </source>
</evidence>
<dbReference type="PANTHER" id="PTHR30537">
    <property type="entry name" value="HTH-TYPE TRANSCRIPTIONAL REGULATOR"/>
    <property type="match status" value="1"/>
</dbReference>
<dbReference type="AlphaFoldDB" id="A0A8J6YV60"/>
<dbReference type="SUPFAM" id="SSF46785">
    <property type="entry name" value="Winged helix' DNA-binding domain"/>
    <property type="match status" value="1"/>
</dbReference>
<dbReference type="PROSITE" id="PS50931">
    <property type="entry name" value="HTH_LYSR"/>
    <property type="match status" value="1"/>
</dbReference>
<keyword evidence="7" id="KW-1185">Reference proteome</keyword>
<keyword evidence="4" id="KW-0804">Transcription</keyword>
<dbReference type="Pfam" id="PF03466">
    <property type="entry name" value="LysR_substrate"/>
    <property type="match status" value="1"/>
</dbReference>
<dbReference type="RefSeq" id="WP_193178836.1">
    <property type="nucleotide sequence ID" value="NZ_JACVXA010000001.1"/>
</dbReference>
<keyword evidence="3" id="KW-0238">DNA-binding</keyword>
<evidence type="ECO:0000313" key="7">
    <source>
        <dbReference type="Proteomes" id="UP000609121"/>
    </source>
</evidence>
<evidence type="ECO:0000259" key="5">
    <source>
        <dbReference type="PROSITE" id="PS50931"/>
    </source>
</evidence>
<proteinExistence type="inferred from homology"/>
<dbReference type="Gene3D" id="3.40.190.10">
    <property type="entry name" value="Periplasmic binding protein-like II"/>
    <property type="match status" value="2"/>
</dbReference>
<dbReference type="EMBL" id="JACVXA010000001">
    <property type="protein sequence ID" value="MBE3636653.1"/>
    <property type="molecule type" value="Genomic_DNA"/>
</dbReference>
<dbReference type="PRINTS" id="PR00039">
    <property type="entry name" value="HTHLYSR"/>
</dbReference>
<dbReference type="Proteomes" id="UP000609121">
    <property type="component" value="Unassembled WGS sequence"/>
</dbReference>
<dbReference type="Gene3D" id="1.10.10.10">
    <property type="entry name" value="Winged helix-like DNA-binding domain superfamily/Winged helix DNA-binding domain"/>
    <property type="match status" value="1"/>
</dbReference>
<feature type="domain" description="HTH lysR-type" evidence="5">
    <location>
        <begin position="17"/>
        <end position="69"/>
    </location>
</feature>
<organism evidence="6 7">
    <name type="scientific">Mangrovicoccus algicola</name>
    <dbReference type="NCBI Taxonomy" id="2771008"/>
    <lineage>
        <taxon>Bacteria</taxon>
        <taxon>Pseudomonadati</taxon>
        <taxon>Pseudomonadota</taxon>
        <taxon>Alphaproteobacteria</taxon>
        <taxon>Rhodobacterales</taxon>
        <taxon>Paracoccaceae</taxon>
        <taxon>Mangrovicoccus</taxon>
    </lineage>
</organism>
<dbReference type="InterPro" id="IPR036390">
    <property type="entry name" value="WH_DNA-bd_sf"/>
</dbReference>